<proteinExistence type="predicted"/>
<dbReference type="Pfam" id="PF00300">
    <property type="entry name" value="His_Phos_1"/>
    <property type="match status" value="1"/>
</dbReference>
<reference evidence="3 4" key="1">
    <citation type="journal article" date="2015" name="Genome Announc.">
        <title>Expanding the biotechnology potential of lactobacilli through comparative genomics of 213 strains and associated genera.</title>
        <authorList>
            <person name="Sun Z."/>
            <person name="Harris H.M."/>
            <person name="McCann A."/>
            <person name="Guo C."/>
            <person name="Argimon S."/>
            <person name="Zhang W."/>
            <person name="Yang X."/>
            <person name="Jeffery I.B."/>
            <person name="Cooney J.C."/>
            <person name="Kagawa T.F."/>
            <person name="Liu W."/>
            <person name="Song Y."/>
            <person name="Salvetti E."/>
            <person name="Wrobel A."/>
            <person name="Rasinkangas P."/>
            <person name="Parkhill J."/>
            <person name="Rea M.C."/>
            <person name="O'Sullivan O."/>
            <person name="Ritari J."/>
            <person name="Douillard F.P."/>
            <person name="Paul Ross R."/>
            <person name="Yang R."/>
            <person name="Briner A.E."/>
            <person name="Felis G.E."/>
            <person name="de Vos W.M."/>
            <person name="Barrangou R."/>
            <person name="Klaenhammer T.R."/>
            <person name="Caufield P.W."/>
            <person name="Cui Y."/>
            <person name="Zhang H."/>
            <person name="O'Toole P.W."/>
        </authorList>
    </citation>
    <scope>NUCLEOTIDE SEQUENCE [LARGE SCALE GENOMIC DNA]</scope>
    <source>
        <strain evidence="3 4">DSM 19682</strain>
    </source>
</reference>
<sequence length="201" mass="22914">MQGWSDTPLTKQGIEDLRLTGKYLQNTKFDAIYSSDLKRAMDTAEIIKDENLKNPPEIKISSNFREIFFGFFEGSEAAKTWKMLAKPYGCSTQNEVSAKYSIEFAREVLKRADPKQWAEDVNDLGVRIEKAVDQLLLENCMDSRILVVTHGAYIETLLLKYFKSNFGSSRAFPDNGSITITNLTNDDFKLLKFNFVPEIAE</sequence>
<accession>A0A0R1K6F7</accession>
<dbReference type="Proteomes" id="UP000051248">
    <property type="component" value="Unassembled WGS sequence"/>
</dbReference>
<dbReference type="GO" id="GO:0004331">
    <property type="term" value="F:fructose-2,6-bisphosphate 2-phosphatase activity"/>
    <property type="evidence" value="ECO:0007669"/>
    <property type="project" value="TreeGrafter"/>
</dbReference>
<evidence type="ECO:0000256" key="1">
    <source>
        <dbReference type="ARBA" id="ARBA00022801"/>
    </source>
</evidence>
<dbReference type="GO" id="GO:0043456">
    <property type="term" value="P:regulation of pentose-phosphate shunt"/>
    <property type="evidence" value="ECO:0007669"/>
    <property type="project" value="TreeGrafter"/>
</dbReference>
<gene>
    <name evidence="3" type="ORF">FD03_GL001233</name>
</gene>
<dbReference type="EMBL" id="AZDZ01000019">
    <property type="protein sequence ID" value="KRK78875.1"/>
    <property type="molecule type" value="Genomic_DNA"/>
</dbReference>
<dbReference type="PANTHER" id="PTHR46517:SF1">
    <property type="entry name" value="FRUCTOSE-2,6-BISPHOSPHATASE TIGAR"/>
    <property type="match status" value="1"/>
</dbReference>
<evidence type="ECO:0000313" key="3">
    <source>
        <dbReference type="EMBL" id="KRK78875.1"/>
    </source>
</evidence>
<protein>
    <submittedName>
        <fullName evidence="3">Phosphoglycerate mutase</fullName>
    </submittedName>
</protein>
<dbReference type="GO" id="GO:0045820">
    <property type="term" value="P:negative regulation of glycolytic process"/>
    <property type="evidence" value="ECO:0007669"/>
    <property type="project" value="TreeGrafter"/>
</dbReference>
<dbReference type="SUPFAM" id="SSF53254">
    <property type="entry name" value="Phosphoglycerate mutase-like"/>
    <property type="match status" value="1"/>
</dbReference>
<dbReference type="CDD" id="cd07067">
    <property type="entry name" value="HP_PGM_like"/>
    <property type="match status" value="1"/>
</dbReference>
<organism evidence="3 4">
    <name type="scientific">Companilactobacillus nodensis DSM 19682 = JCM 14932 = NBRC 107160</name>
    <dbReference type="NCBI Taxonomy" id="1423775"/>
    <lineage>
        <taxon>Bacteria</taxon>
        <taxon>Bacillati</taxon>
        <taxon>Bacillota</taxon>
        <taxon>Bacilli</taxon>
        <taxon>Lactobacillales</taxon>
        <taxon>Lactobacillaceae</taxon>
        <taxon>Companilactobacillus</taxon>
    </lineage>
</organism>
<dbReference type="STRING" id="1423775.FD03_GL001233"/>
<evidence type="ECO:0000256" key="2">
    <source>
        <dbReference type="PIRSR" id="PIRSR613078-2"/>
    </source>
</evidence>
<dbReference type="AlphaFoldDB" id="A0A0R1K6F7"/>
<keyword evidence="1" id="KW-0378">Hydrolase</keyword>
<keyword evidence="4" id="KW-1185">Reference proteome</keyword>
<evidence type="ECO:0000313" key="4">
    <source>
        <dbReference type="Proteomes" id="UP000051248"/>
    </source>
</evidence>
<dbReference type="InterPro" id="IPR051695">
    <property type="entry name" value="Phosphoglycerate_Mutase"/>
</dbReference>
<feature type="binding site" evidence="2">
    <location>
        <position position="39"/>
    </location>
    <ligand>
        <name>substrate</name>
    </ligand>
</feature>
<comment type="caution">
    <text evidence="3">The sequence shown here is derived from an EMBL/GenBank/DDBJ whole genome shotgun (WGS) entry which is preliminary data.</text>
</comment>
<dbReference type="GO" id="GO:0005829">
    <property type="term" value="C:cytosol"/>
    <property type="evidence" value="ECO:0007669"/>
    <property type="project" value="TreeGrafter"/>
</dbReference>
<dbReference type="PATRIC" id="fig|1423775.4.peg.1264"/>
<dbReference type="Gene3D" id="3.40.50.1240">
    <property type="entry name" value="Phosphoglycerate mutase-like"/>
    <property type="match status" value="1"/>
</dbReference>
<dbReference type="InterPro" id="IPR013078">
    <property type="entry name" value="His_Pase_superF_clade-1"/>
</dbReference>
<dbReference type="PANTHER" id="PTHR46517">
    <property type="entry name" value="FRUCTOSE-2,6-BISPHOSPHATASE TIGAR"/>
    <property type="match status" value="1"/>
</dbReference>
<name>A0A0R1K6F7_9LACO</name>
<dbReference type="InterPro" id="IPR029033">
    <property type="entry name" value="His_PPase_superfam"/>
</dbReference>